<dbReference type="Proteomes" id="UP000032180">
    <property type="component" value="Chromosome 10"/>
</dbReference>
<feature type="compositionally biased region" description="Basic and acidic residues" evidence="1">
    <location>
        <begin position="9"/>
        <end position="21"/>
    </location>
</feature>
<reference evidence="2" key="3">
    <citation type="submission" date="2015-04" db="UniProtKB">
        <authorList>
            <consortium name="EnsemblPlants"/>
        </authorList>
    </citation>
    <scope>IDENTIFICATION</scope>
</reference>
<proteinExistence type="predicted"/>
<evidence type="ECO:0000313" key="2">
    <source>
        <dbReference type="EnsemblPlants" id="LPERR10G07490.1"/>
    </source>
</evidence>
<dbReference type="AlphaFoldDB" id="A0A0D9XJT7"/>
<dbReference type="HOGENOM" id="CLU_2797587_0_0_1"/>
<organism evidence="2 3">
    <name type="scientific">Leersia perrieri</name>
    <dbReference type="NCBI Taxonomy" id="77586"/>
    <lineage>
        <taxon>Eukaryota</taxon>
        <taxon>Viridiplantae</taxon>
        <taxon>Streptophyta</taxon>
        <taxon>Embryophyta</taxon>
        <taxon>Tracheophyta</taxon>
        <taxon>Spermatophyta</taxon>
        <taxon>Magnoliopsida</taxon>
        <taxon>Liliopsida</taxon>
        <taxon>Poales</taxon>
        <taxon>Poaceae</taxon>
        <taxon>BOP clade</taxon>
        <taxon>Oryzoideae</taxon>
        <taxon>Oryzeae</taxon>
        <taxon>Oryzinae</taxon>
        <taxon>Leersia</taxon>
    </lineage>
</organism>
<reference evidence="2 3" key="1">
    <citation type="submission" date="2012-08" db="EMBL/GenBank/DDBJ databases">
        <title>Oryza genome evolution.</title>
        <authorList>
            <person name="Wing R.A."/>
        </authorList>
    </citation>
    <scope>NUCLEOTIDE SEQUENCE</scope>
</reference>
<sequence>MAVTPPLPPHDRCKGSIERAGHARSAPRGAEGRLGLKSVGGGRRRSRAAGIRGVAKEFIVTHYRAQVL</sequence>
<protein>
    <submittedName>
        <fullName evidence="2">Uncharacterized protein</fullName>
    </submittedName>
</protein>
<evidence type="ECO:0000256" key="1">
    <source>
        <dbReference type="SAM" id="MobiDB-lite"/>
    </source>
</evidence>
<dbReference type="Gramene" id="LPERR10G07490.1">
    <property type="protein sequence ID" value="LPERR10G07490.1"/>
    <property type="gene ID" value="LPERR10G07490"/>
</dbReference>
<accession>A0A0D9XJT7</accession>
<evidence type="ECO:0000313" key="3">
    <source>
        <dbReference type="Proteomes" id="UP000032180"/>
    </source>
</evidence>
<feature type="region of interest" description="Disordered" evidence="1">
    <location>
        <begin position="1"/>
        <end position="47"/>
    </location>
</feature>
<reference evidence="3" key="2">
    <citation type="submission" date="2013-12" db="EMBL/GenBank/DDBJ databases">
        <authorList>
            <person name="Yu Y."/>
            <person name="Lee S."/>
            <person name="de Baynast K."/>
            <person name="Wissotski M."/>
            <person name="Liu L."/>
            <person name="Talag J."/>
            <person name="Goicoechea J."/>
            <person name="Angelova A."/>
            <person name="Jetty R."/>
            <person name="Kudrna D."/>
            <person name="Golser W."/>
            <person name="Rivera L."/>
            <person name="Zhang J."/>
            <person name="Wing R."/>
        </authorList>
    </citation>
    <scope>NUCLEOTIDE SEQUENCE</scope>
</reference>
<dbReference type="EnsemblPlants" id="LPERR10G07490.1">
    <property type="protein sequence ID" value="LPERR10G07490.1"/>
    <property type="gene ID" value="LPERR10G07490"/>
</dbReference>
<name>A0A0D9XJT7_9ORYZ</name>
<keyword evidence="3" id="KW-1185">Reference proteome</keyword>